<feature type="transmembrane region" description="Helical" evidence="1">
    <location>
        <begin position="226"/>
        <end position="244"/>
    </location>
</feature>
<keyword evidence="1" id="KW-1133">Transmembrane helix</keyword>
<accession>A0A6J4KDM7</accession>
<evidence type="ECO:0000256" key="1">
    <source>
        <dbReference type="SAM" id="Phobius"/>
    </source>
</evidence>
<feature type="transmembrane region" description="Helical" evidence="1">
    <location>
        <begin position="392"/>
        <end position="409"/>
    </location>
</feature>
<feature type="transmembrane region" description="Helical" evidence="1">
    <location>
        <begin position="204"/>
        <end position="220"/>
    </location>
</feature>
<feature type="transmembrane region" description="Helical" evidence="1">
    <location>
        <begin position="32"/>
        <end position="51"/>
    </location>
</feature>
<proteinExistence type="predicted"/>
<organism evidence="2">
    <name type="scientific">uncultured Chloroflexota bacterium</name>
    <dbReference type="NCBI Taxonomy" id="166587"/>
    <lineage>
        <taxon>Bacteria</taxon>
        <taxon>Bacillati</taxon>
        <taxon>Chloroflexota</taxon>
        <taxon>environmental samples</taxon>
    </lineage>
</organism>
<dbReference type="AlphaFoldDB" id="A0A6J4KDM7"/>
<gene>
    <name evidence="2" type="ORF">AVDCRST_MAG77-5810</name>
</gene>
<reference evidence="2" key="1">
    <citation type="submission" date="2020-02" db="EMBL/GenBank/DDBJ databases">
        <authorList>
            <person name="Meier V. D."/>
        </authorList>
    </citation>
    <scope>NUCLEOTIDE SEQUENCE</scope>
    <source>
        <strain evidence="2">AVDCRST_MAG77</strain>
    </source>
</reference>
<feature type="transmembrane region" description="Helical" evidence="1">
    <location>
        <begin position="129"/>
        <end position="156"/>
    </location>
</feature>
<feature type="transmembrane region" description="Helical" evidence="1">
    <location>
        <begin position="534"/>
        <end position="556"/>
    </location>
</feature>
<feature type="transmembrane region" description="Helical" evidence="1">
    <location>
        <begin position="176"/>
        <end position="197"/>
    </location>
</feature>
<feature type="transmembrane region" description="Helical" evidence="1">
    <location>
        <begin position="415"/>
        <end position="442"/>
    </location>
</feature>
<dbReference type="EMBL" id="CADCTC010000302">
    <property type="protein sequence ID" value="CAA9302831.1"/>
    <property type="molecule type" value="Genomic_DNA"/>
</dbReference>
<feature type="transmembrane region" description="Helical" evidence="1">
    <location>
        <begin position="454"/>
        <end position="473"/>
    </location>
</feature>
<keyword evidence="1" id="KW-0472">Membrane</keyword>
<keyword evidence="1" id="KW-0812">Transmembrane</keyword>
<evidence type="ECO:0000313" key="2">
    <source>
        <dbReference type="EMBL" id="CAA9302831.1"/>
    </source>
</evidence>
<sequence>MTAGALLLIATVPLTALTLRRPGWSRRPAKALLAAAVVVQVVVGLGIVLSLDGYLARGVMPSVAPWAERGAGALFQWFTGPTLPLDLLAVSGLVVHLLADLSAPHAARPARLRAWALGRLNGVRHAFRAALLVLPLFCGWIDVVGATSGQLGAAAARSLASLAPQASASLVAPHPHIPAFGWWLAAVALASAALPVLVRRSGRWTLGIAAAAGLLGWTMRSVAVTLAAPAFVVLAMALVGAVWWRSRGAGPAMLERAVLLGTLALALALRWHGFGEPLSPDASGYFGAAVQFHARVAASGMNPIALIYLNMHEAAREPFFPVVERLVLDVLGESDLHVRYLTVFAAVAAVYVTYWFGKVTLGVAPGLIAAFLVAVQPWHIEFSQKALREEVALIQVYALALLVVLRLPATPATAIVAGMLAAFATLTRLDSAPTVGFLLVVWTVAQRATWRRALLSWGTLILLVVPLVAGYRLTRGDSLAPMGSAMGGDMHSRVDPLLRGEYGPLELSGMLAAGTLYLYGETVFGHVVAWLRPLVGSAALPAVLGVWAGGLAVLLARGPRLPAYLALLGAYIPPFAFIAARGVGPDEPYTHRYVYLVLPAALSIFGWALQRSVLWAHAFIRRFRSPAQRRQIWQAATLGPDSHSVPSAS</sequence>
<name>A0A6J4KDM7_9CHLR</name>
<protein>
    <submittedName>
        <fullName evidence="2">Uncharacterized protein</fullName>
    </submittedName>
</protein>
<feature type="transmembrane region" description="Helical" evidence="1">
    <location>
        <begin position="256"/>
        <end position="273"/>
    </location>
</feature>
<feature type="transmembrane region" description="Helical" evidence="1">
    <location>
        <begin position="362"/>
        <end position="380"/>
    </location>
</feature>
<feature type="transmembrane region" description="Helical" evidence="1">
    <location>
        <begin position="563"/>
        <end position="581"/>
    </location>
</feature>
<feature type="transmembrane region" description="Helical" evidence="1">
    <location>
        <begin position="593"/>
        <end position="620"/>
    </location>
</feature>